<reference evidence="2 3" key="1">
    <citation type="submission" date="2022-06" db="EMBL/GenBank/DDBJ databases">
        <title>Dyella sp. Sa strain:Sa Genome sequencing.</title>
        <authorList>
            <person name="Park S."/>
        </authorList>
    </citation>
    <scope>NUCLEOTIDE SEQUENCE [LARGE SCALE GENOMIC DNA]</scope>
    <source>
        <strain evidence="2 3">Sa</strain>
    </source>
</reference>
<protein>
    <submittedName>
        <fullName evidence="2">SDR family oxidoreductase</fullName>
    </submittedName>
</protein>
<name>A0ABT1F8V4_9GAMM</name>
<comment type="caution">
    <text evidence="2">The sequence shown here is derived from an EMBL/GenBank/DDBJ whole genome shotgun (WGS) entry which is preliminary data.</text>
</comment>
<evidence type="ECO:0000313" key="3">
    <source>
        <dbReference type="Proteomes" id="UP001204615"/>
    </source>
</evidence>
<dbReference type="RefSeq" id="WP_253565614.1">
    <property type="nucleotide sequence ID" value="NZ_JAMZEK010000001.1"/>
</dbReference>
<sequence>MRVFVTGATGFIGTAVVRELKQAGHTVVGLARNGAAAAALRRLGAEPHPGSLDDPESLRTAAARADGVIHLAFMHGLSKASWRCRLYIVAGGAPRGIVQRFLEVTTGADRRAIDAMGTALQGSGRPLVAAFGTLGLAAAGMMRDAPAVETDGPDPASPGHGRAITESALDTWADRGVRTAIMRLPPTVHGAGDGGLVPQMIRAARRKRVSAFVGEGCNRWPAVHRDDAARLFRLALERGSAGARYHGVAEEGIAMRDIAGAIGRRLDLPVSTMTPAGAAKHFAWLGPFVALDNPSSSRWTRERLGWQPSGPSLFDDLDAGDYFRD</sequence>
<evidence type="ECO:0000313" key="2">
    <source>
        <dbReference type="EMBL" id="MCP1373800.1"/>
    </source>
</evidence>
<dbReference type="EMBL" id="JAMZEK010000001">
    <property type="protein sequence ID" value="MCP1373800.1"/>
    <property type="molecule type" value="Genomic_DNA"/>
</dbReference>
<dbReference type="Gene3D" id="3.40.50.720">
    <property type="entry name" value="NAD(P)-binding Rossmann-like Domain"/>
    <property type="match status" value="1"/>
</dbReference>
<dbReference type="InterPro" id="IPR051783">
    <property type="entry name" value="NAD(P)-dependent_oxidoreduct"/>
</dbReference>
<dbReference type="Pfam" id="PF01370">
    <property type="entry name" value="Epimerase"/>
    <property type="match status" value="1"/>
</dbReference>
<organism evidence="2 3">
    <name type="scientific">Dyella lutea</name>
    <dbReference type="NCBI Taxonomy" id="2950441"/>
    <lineage>
        <taxon>Bacteria</taxon>
        <taxon>Pseudomonadati</taxon>
        <taxon>Pseudomonadota</taxon>
        <taxon>Gammaproteobacteria</taxon>
        <taxon>Lysobacterales</taxon>
        <taxon>Rhodanobacteraceae</taxon>
        <taxon>Dyella</taxon>
    </lineage>
</organism>
<dbReference type="CDD" id="cd05262">
    <property type="entry name" value="SDR_a7"/>
    <property type="match status" value="1"/>
</dbReference>
<gene>
    <name evidence="2" type="ORF">NC595_06975</name>
</gene>
<dbReference type="SUPFAM" id="SSF51735">
    <property type="entry name" value="NAD(P)-binding Rossmann-fold domains"/>
    <property type="match status" value="1"/>
</dbReference>
<dbReference type="PANTHER" id="PTHR48079">
    <property type="entry name" value="PROTEIN YEEZ"/>
    <property type="match status" value="1"/>
</dbReference>
<dbReference type="PANTHER" id="PTHR48079:SF9">
    <property type="entry name" value="PUTATIVE-RELATED"/>
    <property type="match status" value="1"/>
</dbReference>
<feature type="domain" description="NAD-dependent epimerase/dehydratase" evidence="1">
    <location>
        <begin position="3"/>
        <end position="243"/>
    </location>
</feature>
<proteinExistence type="predicted"/>
<dbReference type="InterPro" id="IPR001509">
    <property type="entry name" value="Epimerase_deHydtase"/>
</dbReference>
<evidence type="ECO:0000259" key="1">
    <source>
        <dbReference type="Pfam" id="PF01370"/>
    </source>
</evidence>
<accession>A0ABT1F8V4</accession>
<keyword evidence="3" id="KW-1185">Reference proteome</keyword>
<dbReference type="Proteomes" id="UP001204615">
    <property type="component" value="Unassembled WGS sequence"/>
</dbReference>
<dbReference type="InterPro" id="IPR036291">
    <property type="entry name" value="NAD(P)-bd_dom_sf"/>
</dbReference>